<keyword evidence="5 7" id="KW-0175">Coiled coil</keyword>
<evidence type="ECO:0000256" key="5">
    <source>
        <dbReference type="ARBA" id="ARBA00023054"/>
    </source>
</evidence>
<feature type="region of interest" description="Disordered" evidence="8">
    <location>
        <begin position="1"/>
        <end position="26"/>
    </location>
</feature>
<keyword evidence="3" id="KW-0963">Cytoplasm</keyword>
<feature type="compositionally biased region" description="Polar residues" evidence="8">
    <location>
        <begin position="440"/>
        <end position="454"/>
    </location>
</feature>
<dbReference type="PANTHER" id="PTHR31246">
    <property type="entry name" value="MICROTUBULE-ASSOCIATED PROTEIN 70-2"/>
    <property type="match status" value="1"/>
</dbReference>
<organism evidence="9 10">
    <name type="scientific">Ficus carica</name>
    <name type="common">Common fig</name>
    <dbReference type="NCBI Taxonomy" id="3494"/>
    <lineage>
        <taxon>Eukaryota</taxon>
        <taxon>Viridiplantae</taxon>
        <taxon>Streptophyta</taxon>
        <taxon>Embryophyta</taxon>
        <taxon>Tracheophyta</taxon>
        <taxon>Spermatophyta</taxon>
        <taxon>Magnoliopsida</taxon>
        <taxon>eudicotyledons</taxon>
        <taxon>Gunneridae</taxon>
        <taxon>Pentapetalae</taxon>
        <taxon>rosids</taxon>
        <taxon>fabids</taxon>
        <taxon>Rosales</taxon>
        <taxon>Moraceae</taxon>
        <taxon>Ficeae</taxon>
        <taxon>Ficus</taxon>
    </lineage>
</organism>
<evidence type="ECO:0000256" key="6">
    <source>
        <dbReference type="ARBA" id="ARBA00023212"/>
    </source>
</evidence>
<gene>
    <name evidence="9" type="ORF">TIFTF001_026862</name>
</gene>
<evidence type="ECO:0000256" key="8">
    <source>
        <dbReference type="SAM" id="MobiDB-lite"/>
    </source>
</evidence>
<feature type="compositionally biased region" description="Polar residues" evidence="8">
    <location>
        <begin position="567"/>
        <end position="578"/>
    </location>
</feature>
<feature type="coiled-coil region" evidence="7">
    <location>
        <begin position="207"/>
        <end position="293"/>
    </location>
</feature>
<comment type="subcellular location">
    <subcellularLocation>
        <location evidence="1">Cytoplasm</location>
        <location evidence="1">Cytoskeleton</location>
    </subcellularLocation>
</comment>
<comment type="similarity">
    <text evidence="2">Belongs to the MAP70 family.</text>
</comment>
<feature type="compositionally biased region" description="Polar residues" evidence="8">
    <location>
        <begin position="358"/>
        <end position="376"/>
    </location>
</feature>
<evidence type="ECO:0000256" key="2">
    <source>
        <dbReference type="ARBA" id="ARBA00008825"/>
    </source>
</evidence>
<dbReference type="InterPro" id="IPR009768">
    <property type="entry name" value="MAP70"/>
</dbReference>
<feature type="coiled-coil region" evidence="7">
    <location>
        <begin position="503"/>
        <end position="541"/>
    </location>
</feature>
<keyword evidence="4" id="KW-0493">Microtubule</keyword>
<dbReference type="EMBL" id="BTGU01000072">
    <property type="protein sequence ID" value="GMN57763.1"/>
    <property type="molecule type" value="Genomic_DNA"/>
</dbReference>
<dbReference type="Proteomes" id="UP001187192">
    <property type="component" value="Unassembled WGS sequence"/>
</dbReference>
<dbReference type="GO" id="GO:0005874">
    <property type="term" value="C:microtubule"/>
    <property type="evidence" value="ECO:0007669"/>
    <property type="project" value="UniProtKB-KW"/>
</dbReference>
<evidence type="ECO:0000313" key="9">
    <source>
        <dbReference type="EMBL" id="GMN57763.1"/>
    </source>
</evidence>
<accession>A0AA88DM23</accession>
<evidence type="ECO:0000256" key="1">
    <source>
        <dbReference type="ARBA" id="ARBA00004245"/>
    </source>
</evidence>
<dbReference type="GO" id="GO:0007010">
    <property type="term" value="P:cytoskeleton organization"/>
    <property type="evidence" value="ECO:0007669"/>
    <property type="project" value="InterPro"/>
</dbReference>
<dbReference type="AlphaFoldDB" id="A0AA88DM23"/>
<keyword evidence="6" id="KW-0206">Cytoskeleton</keyword>
<feature type="region of interest" description="Disordered" evidence="8">
    <location>
        <begin position="353"/>
        <end position="379"/>
    </location>
</feature>
<comment type="caution">
    <text evidence="9">The sequence shown here is derived from an EMBL/GenBank/DDBJ whole genome shotgun (WGS) entry which is preliminary data.</text>
</comment>
<proteinExistence type="inferred from homology"/>
<feature type="compositionally biased region" description="Basic and acidic residues" evidence="8">
    <location>
        <begin position="542"/>
        <end position="555"/>
    </location>
</feature>
<feature type="compositionally biased region" description="Polar residues" evidence="8">
    <location>
        <begin position="396"/>
        <end position="411"/>
    </location>
</feature>
<feature type="region of interest" description="Disordered" evidence="8">
    <location>
        <begin position="396"/>
        <end position="476"/>
    </location>
</feature>
<evidence type="ECO:0000256" key="4">
    <source>
        <dbReference type="ARBA" id="ARBA00022701"/>
    </source>
</evidence>
<feature type="compositionally biased region" description="Basic and acidic residues" evidence="8">
    <location>
        <begin position="425"/>
        <end position="438"/>
    </location>
</feature>
<protein>
    <submittedName>
        <fullName evidence="9">Uncharacterized protein</fullName>
    </submittedName>
</protein>
<feature type="coiled-coil region" evidence="7">
    <location>
        <begin position="52"/>
        <end position="128"/>
    </location>
</feature>
<sequence>MAALGSSASLKARKKPNAGTPAAAASAIGRAGAEVDDIITLLHGSDPVRVELNRLENEVRDKDRELGDALAEIRSLRNSERLKEKAVEELTDELNKVDGKLKATEALLESKNLEIKKINDEKRAALAAQFAAEATLRRVHAAQKDDEMPPIEAIITPLEAELKLARQEVAKLQDDNRALDRLTKSKEAALLEAERTVEIALAKASLVDDLQNKNQELMKQIEICQEENKILDKMHRQKVAEVEKLTQTVRELEEAVLAGGAAANAVRDYQRKVQEMNEERKLLEREVARAKVSANRVATVVANEWKDASDKVMPGEMQQLRDKLAVAERTAKAEAQLKEKYLTRFKVLEERLKGSNGGSRSASEARNISNGCSRRQSLGGAENFSRLSANGYLSKRISNPQSRVQRSNSATALLKNAKVSSRSFDGGDRSLETDKLKDNAPSSAGDQTEMTETNGRQDDGGNATPTGNSRTETEDNVSGVLYDMLQKEVITLRKACHEKDQALKDKDDAIEMLAKKVDTLNKAMEVEGKKMRREVAAMEKEVSAMRNSSEHDQRTRRLSAPRAAVSMTRSLSARNARK</sequence>
<reference evidence="9" key="1">
    <citation type="submission" date="2023-07" db="EMBL/GenBank/DDBJ databases">
        <title>draft genome sequence of fig (Ficus carica).</title>
        <authorList>
            <person name="Takahashi T."/>
            <person name="Nishimura K."/>
        </authorList>
    </citation>
    <scope>NUCLEOTIDE SEQUENCE</scope>
</reference>
<keyword evidence="10" id="KW-1185">Reference proteome</keyword>
<feature type="coiled-coil region" evidence="7">
    <location>
        <begin position="155"/>
        <end position="182"/>
    </location>
</feature>
<dbReference type="PANTHER" id="PTHR31246:SF18">
    <property type="entry name" value="MICROTUBULE-ASSOCIATED PROTEIN 70-1-LIKE"/>
    <property type="match status" value="1"/>
</dbReference>
<name>A0AA88DM23_FICCA</name>
<dbReference type="GO" id="GO:0008017">
    <property type="term" value="F:microtubule binding"/>
    <property type="evidence" value="ECO:0007669"/>
    <property type="project" value="InterPro"/>
</dbReference>
<evidence type="ECO:0000256" key="3">
    <source>
        <dbReference type="ARBA" id="ARBA00022490"/>
    </source>
</evidence>
<feature type="region of interest" description="Disordered" evidence="8">
    <location>
        <begin position="542"/>
        <end position="578"/>
    </location>
</feature>
<evidence type="ECO:0000313" key="10">
    <source>
        <dbReference type="Proteomes" id="UP001187192"/>
    </source>
</evidence>
<evidence type="ECO:0000256" key="7">
    <source>
        <dbReference type="SAM" id="Coils"/>
    </source>
</evidence>
<dbReference type="Pfam" id="PF07058">
    <property type="entry name" value="MAP70"/>
    <property type="match status" value="1"/>
</dbReference>